<feature type="compositionally biased region" description="Basic and acidic residues" evidence="5">
    <location>
        <begin position="366"/>
        <end position="405"/>
    </location>
</feature>
<evidence type="ECO:0000259" key="6">
    <source>
        <dbReference type="PROSITE" id="PS50011"/>
    </source>
</evidence>
<dbReference type="Gene3D" id="3.30.200.20">
    <property type="entry name" value="Phosphorylase Kinase, domain 1"/>
    <property type="match status" value="1"/>
</dbReference>
<comment type="caution">
    <text evidence="7">The sequence shown here is derived from an EMBL/GenBank/DDBJ whole genome shotgun (WGS) entry which is preliminary data.</text>
</comment>
<dbReference type="Pfam" id="PF00069">
    <property type="entry name" value="Pkinase"/>
    <property type="match status" value="1"/>
</dbReference>
<dbReference type="PANTHER" id="PTHR43289:SF34">
    <property type="entry name" value="SERINE_THREONINE-PROTEIN KINASE YBDM-RELATED"/>
    <property type="match status" value="1"/>
</dbReference>
<dbReference type="GO" id="GO:0004674">
    <property type="term" value="F:protein serine/threonine kinase activity"/>
    <property type="evidence" value="ECO:0007669"/>
    <property type="project" value="TreeGrafter"/>
</dbReference>
<sequence>MTEETVFLPQPSRAFIQPGTRLNDTYVVRSLIAAGGMGEVYKGEALGTGDAVAIKVIKPELARNTAALALFRREASALHHLNHEAIVRYFVFSVDAKLDLPYLAMEFVDGVLLSERLKDEPLDTPTLSLLLRRLAAGLQAAHDLGIIHRDVSPDNVILPGGNVARAKLIDFGIARSPNQEGTVIGGGFAGKYAYVSPEQLGLYGGEVTPKSDIYSLGLLLVHAARGQAIDMGSTHLEVIEKRRRVPDLAGIDERIRPVLTAMLQPNPKDRPADMAAAAALLPTGEPRRRRIGPLLAAAAGLATAAILGGAAVLVLPRSDPAPPRVVEAPRPAPRNDAGPGTDPGRPQERPPERSQGTQQGTQQDDDVARRKAEFEKAARERAAQHRAALDERQALEERQAREERPAVIPLDDPGPDPDEPHAPPRPELPRTVTATANADQVERFVRNYEGGDCFFATAVSVHPPNVVVDAFGALSQPFMAFDAAFQRDLGVDPQITLHQVMEAQCPLVDFLARQFPLRDARAASLTITSDLLRNGQELSGVVEAGSDRSIELLLISDDGRVSNLGRSLRRSGDSARFSVKVEGNGTPKPQLLLALTSQKPLSSLRGGGTARASQIFRLIGDELDRDPRPAGIAVSYFKLGN</sequence>
<dbReference type="Proteomes" id="UP001055286">
    <property type="component" value="Unassembled WGS sequence"/>
</dbReference>
<keyword evidence="2" id="KW-0547">Nucleotide-binding</keyword>
<dbReference type="CDD" id="cd14014">
    <property type="entry name" value="STKc_PknB_like"/>
    <property type="match status" value="1"/>
</dbReference>
<evidence type="ECO:0000256" key="4">
    <source>
        <dbReference type="ARBA" id="ARBA00022840"/>
    </source>
</evidence>
<dbReference type="AlphaFoldDB" id="A0AA37HBV6"/>
<accession>A0AA37HBV6</accession>
<keyword evidence="1" id="KW-0808">Transferase</keyword>
<feature type="compositionally biased region" description="Basic and acidic residues" evidence="5">
    <location>
        <begin position="418"/>
        <end position="428"/>
    </location>
</feature>
<evidence type="ECO:0000313" key="7">
    <source>
        <dbReference type="EMBL" id="GJD62370.1"/>
    </source>
</evidence>
<dbReference type="RefSeq" id="WP_238191039.1">
    <property type="nucleotide sequence ID" value="NZ_BPQJ01000010.1"/>
</dbReference>
<evidence type="ECO:0000256" key="3">
    <source>
        <dbReference type="ARBA" id="ARBA00022777"/>
    </source>
</evidence>
<dbReference type="PANTHER" id="PTHR43289">
    <property type="entry name" value="MITOGEN-ACTIVATED PROTEIN KINASE KINASE KINASE 20-RELATED"/>
    <property type="match status" value="1"/>
</dbReference>
<name>A0AA37HBV6_9HYPH</name>
<reference evidence="7" key="2">
    <citation type="submission" date="2021-08" db="EMBL/GenBank/DDBJ databases">
        <authorList>
            <person name="Tani A."/>
            <person name="Ola A."/>
            <person name="Ogura Y."/>
            <person name="Katsura K."/>
            <person name="Hayashi T."/>
        </authorList>
    </citation>
    <scope>NUCLEOTIDE SEQUENCE</scope>
    <source>
        <strain evidence="7">JCM 32048</strain>
    </source>
</reference>
<keyword evidence="8" id="KW-1185">Reference proteome</keyword>
<evidence type="ECO:0000256" key="5">
    <source>
        <dbReference type="SAM" id="MobiDB-lite"/>
    </source>
</evidence>
<evidence type="ECO:0000256" key="1">
    <source>
        <dbReference type="ARBA" id="ARBA00022679"/>
    </source>
</evidence>
<dbReference type="InterPro" id="IPR008266">
    <property type="entry name" value="Tyr_kinase_AS"/>
</dbReference>
<protein>
    <submittedName>
        <fullName evidence="7">Serine/threonine-protein kinase PknD</fullName>
    </submittedName>
</protein>
<dbReference type="InterPro" id="IPR011009">
    <property type="entry name" value="Kinase-like_dom_sf"/>
</dbReference>
<evidence type="ECO:0000313" key="8">
    <source>
        <dbReference type="Proteomes" id="UP001055286"/>
    </source>
</evidence>
<feature type="region of interest" description="Disordered" evidence="5">
    <location>
        <begin position="319"/>
        <end position="431"/>
    </location>
</feature>
<keyword evidence="3 7" id="KW-0418">Kinase</keyword>
<dbReference type="InterPro" id="IPR000719">
    <property type="entry name" value="Prot_kinase_dom"/>
</dbReference>
<gene>
    <name evidence="7" type="primary">pknD_1</name>
    <name evidence="7" type="ORF">MPEAHAMD_2523</name>
</gene>
<dbReference type="PROSITE" id="PS50011">
    <property type="entry name" value="PROTEIN_KINASE_DOM"/>
    <property type="match status" value="1"/>
</dbReference>
<dbReference type="SUPFAM" id="SSF56112">
    <property type="entry name" value="Protein kinase-like (PK-like)"/>
    <property type="match status" value="1"/>
</dbReference>
<dbReference type="Gene3D" id="1.10.510.10">
    <property type="entry name" value="Transferase(Phosphotransferase) domain 1"/>
    <property type="match status" value="1"/>
</dbReference>
<keyword evidence="4" id="KW-0067">ATP-binding</keyword>
<dbReference type="EMBL" id="BPQJ01000010">
    <property type="protein sequence ID" value="GJD62370.1"/>
    <property type="molecule type" value="Genomic_DNA"/>
</dbReference>
<reference evidence="7" key="1">
    <citation type="journal article" date="2016" name="Front. Microbiol.">
        <title>Genome Sequence of the Piezophilic, Mesophilic Sulfate-Reducing Bacterium Desulfovibrio indicus J2T.</title>
        <authorList>
            <person name="Cao J."/>
            <person name="Maignien L."/>
            <person name="Shao Z."/>
            <person name="Alain K."/>
            <person name="Jebbar M."/>
        </authorList>
    </citation>
    <scope>NUCLEOTIDE SEQUENCE</scope>
    <source>
        <strain evidence="7">JCM 32048</strain>
    </source>
</reference>
<organism evidence="7 8">
    <name type="scientific">Methylobacterium frigidaeris</name>
    <dbReference type="NCBI Taxonomy" id="2038277"/>
    <lineage>
        <taxon>Bacteria</taxon>
        <taxon>Pseudomonadati</taxon>
        <taxon>Pseudomonadota</taxon>
        <taxon>Alphaproteobacteria</taxon>
        <taxon>Hyphomicrobiales</taxon>
        <taxon>Methylobacteriaceae</taxon>
        <taxon>Methylobacterium</taxon>
    </lineage>
</organism>
<evidence type="ECO:0000256" key="2">
    <source>
        <dbReference type="ARBA" id="ARBA00022741"/>
    </source>
</evidence>
<proteinExistence type="predicted"/>
<dbReference type="PROSITE" id="PS00109">
    <property type="entry name" value="PROTEIN_KINASE_TYR"/>
    <property type="match status" value="1"/>
</dbReference>
<feature type="domain" description="Protein kinase" evidence="6">
    <location>
        <begin position="26"/>
        <end position="295"/>
    </location>
</feature>
<dbReference type="GO" id="GO:0005524">
    <property type="term" value="F:ATP binding"/>
    <property type="evidence" value="ECO:0007669"/>
    <property type="project" value="UniProtKB-KW"/>
</dbReference>